<evidence type="ECO:0000256" key="4">
    <source>
        <dbReference type="ARBA" id="ARBA00023163"/>
    </source>
</evidence>
<dbReference type="InterPro" id="IPR036388">
    <property type="entry name" value="WH-like_DNA-bd_sf"/>
</dbReference>
<dbReference type="PANTHER" id="PTHR43133">
    <property type="entry name" value="RNA POLYMERASE ECF-TYPE SIGMA FACTO"/>
    <property type="match status" value="1"/>
</dbReference>
<dbReference type="Pfam" id="PF04542">
    <property type="entry name" value="Sigma70_r2"/>
    <property type="match status" value="1"/>
</dbReference>
<dbReference type="InterPro" id="IPR039425">
    <property type="entry name" value="RNA_pol_sigma-70-like"/>
</dbReference>
<sequence length="195" mass="22914">MRKNYQENEREIIVKVTKGDHQAFRQVYDQYKDVLYGYSYKLTKSAEMAEEAVQETFMKVWQNRAHLDADLSIRAYLYKITQNHIFNTLRNAAYSDKLKQEVFYSRINTHFSTEDQVVYHDLEGFKEKAIASLPARRQLIFQMSRSQGLSHEEIASQLGISQHTVKDQIVKALKSIKKYLQVYTDIALGLVLYLF</sequence>
<organism evidence="7">
    <name type="scientific">Roseihalotalea indica</name>
    <dbReference type="NCBI Taxonomy" id="2867963"/>
    <lineage>
        <taxon>Bacteria</taxon>
        <taxon>Pseudomonadati</taxon>
        <taxon>Bacteroidota</taxon>
        <taxon>Cytophagia</taxon>
        <taxon>Cytophagales</taxon>
        <taxon>Catalimonadaceae</taxon>
        <taxon>Roseihalotalea</taxon>
    </lineage>
</organism>
<dbReference type="EMBL" id="CP120682">
    <property type="protein sequence ID" value="WKN37358.1"/>
    <property type="molecule type" value="Genomic_DNA"/>
</dbReference>
<dbReference type="SUPFAM" id="SSF88659">
    <property type="entry name" value="Sigma3 and sigma4 domains of RNA polymerase sigma factors"/>
    <property type="match status" value="1"/>
</dbReference>
<keyword evidence="2" id="KW-0805">Transcription regulation</keyword>
<dbReference type="GO" id="GO:0006352">
    <property type="term" value="P:DNA-templated transcription initiation"/>
    <property type="evidence" value="ECO:0007669"/>
    <property type="project" value="InterPro"/>
</dbReference>
<keyword evidence="4" id="KW-0804">Transcription</keyword>
<dbReference type="Gene3D" id="1.10.1740.10">
    <property type="match status" value="1"/>
</dbReference>
<dbReference type="InterPro" id="IPR007627">
    <property type="entry name" value="RNA_pol_sigma70_r2"/>
</dbReference>
<gene>
    <name evidence="7" type="ORF">K4G66_01380</name>
</gene>
<accession>A0AA49JDZ6</accession>
<keyword evidence="3" id="KW-0731">Sigma factor</keyword>
<dbReference type="NCBIfam" id="TIGR02937">
    <property type="entry name" value="sigma70-ECF"/>
    <property type="match status" value="1"/>
</dbReference>
<dbReference type="CDD" id="cd06171">
    <property type="entry name" value="Sigma70_r4"/>
    <property type="match status" value="1"/>
</dbReference>
<dbReference type="SUPFAM" id="SSF88946">
    <property type="entry name" value="Sigma2 domain of RNA polymerase sigma factors"/>
    <property type="match status" value="1"/>
</dbReference>
<dbReference type="GO" id="GO:0003677">
    <property type="term" value="F:DNA binding"/>
    <property type="evidence" value="ECO:0007669"/>
    <property type="project" value="InterPro"/>
</dbReference>
<protein>
    <submittedName>
        <fullName evidence="7">RNA polymerase sigma-70 factor</fullName>
    </submittedName>
</protein>
<dbReference type="NCBIfam" id="TIGR02985">
    <property type="entry name" value="Sig70_bacteroi1"/>
    <property type="match status" value="1"/>
</dbReference>
<evidence type="ECO:0000256" key="1">
    <source>
        <dbReference type="ARBA" id="ARBA00010641"/>
    </source>
</evidence>
<reference evidence="7" key="2">
    <citation type="journal article" date="2024" name="Antonie Van Leeuwenhoek">
        <title>Roseihalotalea indica gen. nov., sp. nov., a halophilic Bacteroidetes from mesopelagic Southwest Indian Ocean with higher carbohydrate metabolic potential.</title>
        <authorList>
            <person name="Chen B."/>
            <person name="Zhang M."/>
            <person name="Lin D."/>
            <person name="Ye J."/>
            <person name="Tang K."/>
        </authorList>
    </citation>
    <scope>NUCLEOTIDE SEQUENCE</scope>
    <source>
        <strain evidence="7">TK19036</strain>
    </source>
</reference>
<evidence type="ECO:0000256" key="2">
    <source>
        <dbReference type="ARBA" id="ARBA00023015"/>
    </source>
</evidence>
<name>A0AA49JDZ6_9BACT</name>
<dbReference type="InterPro" id="IPR013249">
    <property type="entry name" value="RNA_pol_sigma70_r4_t2"/>
</dbReference>
<dbReference type="InterPro" id="IPR013324">
    <property type="entry name" value="RNA_pol_sigma_r3/r4-like"/>
</dbReference>
<evidence type="ECO:0000259" key="5">
    <source>
        <dbReference type="Pfam" id="PF04542"/>
    </source>
</evidence>
<dbReference type="AlphaFoldDB" id="A0AA49JDZ6"/>
<dbReference type="GO" id="GO:0016987">
    <property type="term" value="F:sigma factor activity"/>
    <property type="evidence" value="ECO:0007669"/>
    <property type="project" value="UniProtKB-KW"/>
</dbReference>
<comment type="similarity">
    <text evidence="1">Belongs to the sigma-70 factor family. ECF subfamily.</text>
</comment>
<feature type="domain" description="RNA polymerase sigma-70 region 2" evidence="5">
    <location>
        <begin position="28"/>
        <end position="92"/>
    </location>
</feature>
<dbReference type="PANTHER" id="PTHR43133:SF46">
    <property type="entry name" value="RNA POLYMERASE SIGMA-70 FACTOR ECF SUBFAMILY"/>
    <property type="match status" value="1"/>
</dbReference>
<evidence type="ECO:0000259" key="6">
    <source>
        <dbReference type="Pfam" id="PF08281"/>
    </source>
</evidence>
<feature type="domain" description="RNA polymerase sigma factor 70 region 4 type 2" evidence="6">
    <location>
        <begin position="128"/>
        <end position="175"/>
    </location>
</feature>
<dbReference type="InterPro" id="IPR014327">
    <property type="entry name" value="RNA_pol_sigma70_bacteroid"/>
</dbReference>
<dbReference type="Pfam" id="PF08281">
    <property type="entry name" value="Sigma70_r4_2"/>
    <property type="match status" value="1"/>
</dbReference>
<evidence type="ECO:0000313" key="7">
    <source>
        <dbReference type="EMBL" id="WKN37358.1"/>
    </source>
</evidence>
<reference evidence="7" key="1">
    <citation type="journal article" date="2023" name="Comput. Struct. Biotechnol. J.">
        <title>Discovery of a novel marine Bacteroidetes with a rich repertoire of carbohydrate-active enzymes.</title>
        <authorList>
            <person name="Chen B."/>
            <person name="Liu G."/>
            <person name="Chen Q."/>
            <person name="Wang H."/>
            <person name="Liu L."/>
            <person name="Tang K."/>
        </authorList>
    </citation>
    <scope>NUCLEOTIDE SEQUENCE</scope>
    <source>
        <strain evidence="7">TK19036</strain>
    </source>
</reference>
<dbReference type="InterPro" id="IPR013325">
    <property type="entry name" value="RNA_pol_sigma_r2"/>
</dbReference>
<evidence type="ECO:0000256" key="3">
    <source>
        <dbReference type="ARBA" id="ARBA00023082"/>
    </source>
</evidence>
<proteinExistence type="inferred from homology"/>
<dbReference type="Gene3D" id="1.10.10.10">
    <property type="entry name" value="Winged helix-like DNA-binding domain superfamily/Winged helix DNA-binding domain"/>
    <property type="match status" value="1"/>
</dbReference>
<dbReference type="InterPro" id="IPR014284">
    <property type="entry name" value="RNA_pol_sigma-70_dom"/>
</dbReference>